<evidence type="ECO:0000256" key="1">
    <source>
        <dbReference type="SAM" id="MobiDB-lite"/>
    </source>
</evidence>
<evidence type="ECO:0008006" key="4">
    <source>
        <dbReference type="Google" id="ProtNLM"/>
    </source>
</evidence>
<sequence>MGEASILQSPLIESIGMKRQNMNGFICILLLSVFLVSCGNKGDLFLIADPISQQDMQQLQQSLNTDDIPTGDAVDVDDQDVYKKPLKDSDDTSGASPVDK</sequence>
<accession>A0A2Z2NGF8</accession>
<reference evidence="2 3" key="1">
    <citation type="submission" date="2016-12" db="EMBL/GenBank/DDBJ databases">
        <authorList>
            <person name="Song W.-J."/>
            <person name="Kurnit D.M."/>
        </authorList>
    </citation>
    <scope>NUCLEOTIDE SEQUENCE [LARGE SCALE GENOMIC DNA]</scope>
    <source>
        <strain evidence="2 3">IMCC3135</strain>
    </source>
</reference>
<dbReference type="AlphaFoldDB" id="A0A2Z2NGF8"/>
<protein>
    <recommendedName>
        <fullName evidence="4">Lipoprotein</fullName>
    </recommendedName>
</protein>
<gene>
    <name evidence="2" type="ORF">IMCC3135_00060</name>
</gene>
<dbReference type="Proteomes" id="UP000250079">
    <property type="component" value="Chromosome"/>
</dbReference>
<feature type="compositionally biased region" description="Basic and acidic residues" evidence="1">
    <location>
        <begin position="80"/>
        <end position="90"/>
    </location>
</feature>
<evidence type="ECO:0000313" key="2">
    <source>
        <dbReference type="EMBL" id="ASJ70143.1"/>
    </source>
</evidence>
<proteinExistence type="predicted"/>
<keyword evidence="3" id="KW-1185">Reference proteome</keyword>
<evidence type="ECO:0000313" key="3">
    <source>
        <dbReference type="Proteomes" id="UP000250079"/>
    </source>
</evidence>
<organism evidence="2 3">
    <name type="scientific">Granulosicoccus antarcticus IMCC3135</name>
    <dbReference type="NCBI Taxonomy" id="1192854"/>
    <lineage>
        <taxon>Bacteria</taxon>
        <taxon>Pseudomonadati</taxon>
        <taxon>Pseudomonadota</taxon>
        <taxon>Gammaproteobacteria</taxon>
        <taxon>Chromatiales</taxon>
        <taxon>Granulosicoccaceae</taxon>
        <taxon>Granulosicoccus</taxon>
    </lineage>
</organism>
<feature type="region of interest" description="Disordered" evidence="1">
    <location>
        <begin position="58"/>
        <end position="100"/>
    </location>
</feature>
<dbReference type="KEGG" id="gai:IMCC3135_00060"/>
<dbReference type="EMBL" id="CP018632">
    <property type="protein sequence ID" value="ASJ70143.1"/>
    <property type="molecule type" value="Genomic_DNA"/>
</dbReference>
<name>A0A2Z2NGF8_9GAMM</name>